<reference evidence="2" key="2">
    <citation type="submission" date="2017-02" db="UniProtKB">
        <authorList>
            <consortium name="WormBaseParasite"/>
        </authorList>
    </citation>
    <scope>IDENTIFICATION</scope>
</reference>
<name>A0A0K0DCT8_ANGCA</name>
<organism evidence="1 2">
    <name type="scientific">Angiostrongylus cantonensis</name>
    <name type="common">Rat lungworm</name>
    <dbReference type="NCBI Taxonomy" id="6313"/>
    <lineage>
        <taxon>Eukaryota</taxon>
        <taxon>Metazoa</taxon>
        <taxon>Ecdysozoa</taxon>
        <taxon>Nematoda</taxon>
        <taxon>Chromadorea</taxon>
        <taxon>Rhabditida</taxon>
        <taxon>Rhabditina</taxon>
        <taxon>Rhabditomorpha</taxon>
        <taxon>Strongyloidea</taxon>
        <taxon>Metastrongylidae</taxon>
        <taxon>Angiostrongylus</taxon>
    </lineage>
</organism>
<accession>A0A0K0DCT8</accession>
<evidence type="ECO:0000313" key="1">
    <source>
        <dbReference type="Proteomes" id="UP000035642"/>
    </source>
</evidence>
<keyword evidence="1" id="KW-1185">Reference proteome</keyword>
<dbReference type="WBParaSite" id="ACAC_0000843601-mRNA-1">
    <property type="protein sequence ID" value="ACAC_0000843601-mRNA-1"/>
    <property type="gene ID" value="ACAC_0000843601"/>
</dbReference>
<dbReference type="AlphaFoldDB" id="A0A0K0DCT8"/>
<evidence type="ECO:0000313" key="2">
    <source>
        <dbReference type="WBParaSite" id="ACAC_0000843601-mRNA-1"/>
    </source>
</evidence>
<dbReference type="Proteomes" id="UP000035642">
    <property type="component" value="Unassembled WGS sequence"/>
</dbReference>
<protein>
    <submittedName>
        <fullName evidence="2">Reverse transcriptase domain-containing protein</fullName>
    </submittedName>
</protein>
<proteinExistence type="predicted"/>
<reference evidence="1" key="1">
    <citation type="submission" date="2012-09" db="EMBL/GenBank/DDBJ databases">
        <authorList>
            <person name="Martin A.A."/>
        </authorList>
    </citation>
    <scope>NUCLEOTIDE SEQUENCE</scope>
</reference>
<sequence>MMKSPYWGEKVIRSHGKFLLNLRFVDDIFVSSRYTNEAETITDELNEAFSEHGKRQEGAIRKEQLGPHSDLAKKPLILQHHVKNTVRYP</sequence>